<accession>A0ACC1Z306</accession>
<dbReference type="EMBL" id="CM051394">
    <property type="protein sequence ID" value="KAJ4730136.1"/>
    <property type="molecule type" value="Genomic_DNA"/>
</dbReference>
<dbReference type="Proteomes" id="UP001164539">
    <property type="component" value="Chromosome 1"/>
</dbReference>
<organism evidence="1 2">
    <name type="scientific">Melia azedarach</name>
    <name type="common">Chinaberry tree</name>
    <dbReference type="NCBI Taxonomy" id="155640"/>
    <lineage>
        <taxon>Eukaryota</taxon>
        <taxon>Viridiplantae</taxon>
        <taxon>Streptophyta</taxon>
        <taxon>Embryophyta</taxon>
        <taxon>Tracheophyta</taxon>
        <taxon>Spermatophyta</taxon>
        <taxon>Magnoliopsida</taxon>
        <taxon>eudicotyledons</taxon>
        <taxon>Gunneridae</taxon>
        <taxon>Pentapetalae</taxon>
        <taxon>rosids</taxon>
        <taxon>malvids</taxon>
        <taxon>Sapindales</taxon>
        <taxon>Meliaceae</taxon>
        <taxon>Melia</taxon>
    </lineage>
</organism>
<gene>
    <name evidence="1" type="ORF">OWV82_002809</name>
</gene>
<keyword evidence="2" id="KW-1185">Reference proteome</keyword>
<comment type="caution">
    <text evidence="1">The sequence shown here is derived from an EMBL/GenBank/DDBJ whole genome shotgun (WGS) entry which is preliminary data.</text>
</comment>
<reference evidence="1 2" key="1">
    <citation type="journal article" date="2023" name="Science">
        <title>Complex scaffold remodeling in plant triterpene biosynthesis.</title>
        <authorList>
            <person name="De La Pena R."/>
            <person name="Hodgson H."/>
            <person name="Liu J.C."/>
            <person name="Stephenson M.J."/>
            <person name="Martin A.C."/>
            <person name="Owen C."/>
            <person name="Harkess A."/>
            <person name="Leebens-Mack J."/>
            <person name="Jimenez L.E."/>
            <person name="Osbourn A."/>
            <person name="Sattely E.S."/>
        </authorList>
    </citation>
    <scope>NUCLEOTIDE SEQUENCE [LARGE SCALE GENOMIC DNA]</scope>
    <source>
        <strain evidence="2">cv. JPN11</strain>
        <tissue evidence="1">Leaf</tissue>
    </source>
</reference>
<name>A0ACC1Z306_MELAZ</name>
<evidence type="ECO:0000313" key="1">
    <source>
        <dbReference type="EMBL" id="KAJ4730136.1"/>
    </source>
</evidence>
<proteinExistence type="predicted"/>
<sequence>MKAMKISSKFVLLLLFITSSLLFVSSQTQVRDTDQESFTSIVISQTGLDFIKNLLITKAVSAIIPLQLPKIEKTVKIPFVGNVRMVLSNITIYRIDVLSSYVKPGESGVAIIASGTTCNLSMNWFYEYSTWLVPVDISDKGRASVQVEGMEVGLTLVLENQKGSLKLSLTDCGCYVKDISIKLDGGASWLYQGMVDAFEGQIAAAVENAISKKLKEGISKFDSFLQSLPKEIPVDDHASLNVTFVDNPLLTSSSIGFDINGLFTPRKKASVPNYHYKNLQPSVLCTDQIKMLGISLDAAVLNSASALYYDAEFMQWIVDKVPDQSLLNTAGWRFIIPQLYKKYPNDDMNLNISLSTPPVIRVAEHNIDATVYADLIIDVLEADKVIPVACISLVIHGSGSVKITGNNLGGSVKVSDFTMSLKWSKIGNLHLYLIQPVVWTVIQTVFLPYVNAHLGQGFPLPIIHGFTVQNAEIIFSTSKITVCSDVSYAESQYLNQLLVYLQ</sequence>
<evidence type="ECO:0000313" key="2">
    <source>
        <dbReference type="Proteomes" id="UP001164539"/>
    </source>
</evidence>
<protein>
    <submittedName>
        <fullName evidence="1">Lipid binding protein BPI/LBP</fullName>
    </submittedName>
</protein>